<sequence length="85" mass="9600">MYQARIYITLKTTVNDPQGVTVLSSLHRLGFKNASDVRVGKYLLVNVDETDRAKAESSVTEMCHKLLANPVIEEFRFELEETTAP</sequence>
<evidence type="ECO:0000256" key="3">
    <source>
        <dbReference type="ARBA" id="ARBA00022741"/>
    </source>
</evidence>
<protein>
    <submittedName>
        <fullName evidence="6">Phosphoribosylformylglycinamidine synthase, PurS subunit</fullName>
        <ecNumber evidence="6">6.3.5.3</ecNumber>
    </submittedName>
</protein>
<dbReference type="NCBIfam" id="NF004630">
    <property type="entry name" value="PRK05974.1"/>
    <property type="match status" value="1"/>
</dbReference>
<keyword evidence="5" id="KW-0067">ATP-binding</keyword>
<evidence type="ECO:0000256" key="2">
    <source>
        <dbReference type="ARBA" id="ARBA00022598"/>
    </source>
</evidence>
<accession>A0A160VE26</accession>
<proteinExistence type="inferred from homology"/>
<dbReference type="EC" id="6.3.5.3" evidence="6"/>
<dbReference type="EMBL" id="FAXA01000343">
    <property type="protein sequence ID" value="CUV03000.1"/>
    <property type="molecule type" value="Genomic_DNA"/>
</dbReference>
<keyword evidence="2 6" id="KW-0436">Ligase</keyword>
<dbReference type="PANTHER" id="PTHR34696:SF1">
    <property type="entry name" value="PHOSPHORIBOSYLFORMYLGLYCINAMIDINE SYNTHASE SUBUNIT PURS"/>
    <property type="match status" value="1"/>
</dbReference>
<keyword evidence="1" id="KW-0963">Cytoplasm</keyword>
<evidence type="ECO:0000256" key="4">
    <source>
        <dbReference type="ARBA" id="ARBA00022755"/>
    </source>
</evidence>
<dbReference type="InterPro" id="IPR003850">
    <property type="entry name" value="PurS"/>
</dbReference>
<dbReference type="GO" id="GO:0006164">
    <property type="term" value="P:purine nucleotide biosynthetic process"/>
    <property type="evidence" value="ECO:0007669"/>
    <property type="project" value="UniProtKB-KW"/>
</dbReference>
<keyword evidence="4" id="KW-0658">Purine biosynthesis</keyword>
<dbReference type="SUPFAM" id="SSF82697">
    <property type="entry name" value="PurS-like"/>
    <property type="match status" value="1"/>
</dbReference>
<evidence type="ECO:0000256" key="5">
    <source>
        <dbReference type="ARBA" id="ARBA00022840"/>
    </source>
</evidence>
<keyword evidence="3" id="KW-0547">Nucleotide-binding</keyword>
<dbReference type="GO" id="GO:0005524">
    <property type="term" value="F:ATP binding"/>
    <property type="evidence" value="ECO:0007669"/>
    <property type="project" value="UniProtKB-KW"/>
</dbReference>
<dbReference type="HAMAP" id="MF_01926">
    <property type="entry name" value="PurS"/>
    <property type="match status" value="1"/>
</dbReference>
<organism evidence="6">
    <name type="scientific">hydrothermal vent metagenome</name>
    <dbReference type="NCBI Taxonomy" id="652676"/>
    <lineage>
        <taxon>unclassified sequences</taxon>
        <taxon>metagenomes</taxon>
        <taxon>ecological metagenomes</taxon>
    </lineage>
</organism>
<evidence type="ECO:0000313" key="6">
    <source>
        <dbReference type="EMBL" id="CUV03000.1"/>
    </source>
</evidence>
<dbReference type="Pfam" id="PF02700">
    <property type="entry name" value="PurS"/>
    <property type="match status" value="1"/>
</dbReference>
<dbReference type="NCBIfam" id="TIGR00302">
    <property type="entry name" value="phosphoribosylformylglycinamidine synthase subunit PurS"/>
    <property type="match status" value="1"/>
</dbReference>
<dbReference type="InterPro" id="IPR036604">
    <property type="entry name" value="PurS-like_sf"/>
</dbReference>
<dbReference type="GO" id="GO:0004642">
    <property type="term" value="F:phosphoribosylformylglycinamidine synthase activity"/>
    <property type="evidence" value="ECO:0007669"/>
    <property type="project" value="UniProtKB-EC"/>
</dbReference>
<dbReference type="PANTHER" id="PTHR34696">
    <property type="entry name" value="PHOSPHORIBOSYLFORMYLGLYCINAMIDINE SYNTHASE SUBUNIT PURS"/>
    <property type="match status" value="1"/>
</dbReference>
<evidence type="ECO:0000256" key="1">
    <source>
        <dbReference type="ARBA" id="ARBA00022490"/>
    </source>
</evidence>
<dbReference type="AlphaFoldDB" id="A0A160VE26"/>
<dbReference type="Gene3D" id="3.30.1280.10">
    <property type="entry name" value="Phosphoribosylformylglycinamidine synthase subunit PurS"/>
    <property type="match status" value="1"/>
</dbReference>
<gene>
    <name evidence="6" type="ORF">MGWOODY_Clf2188</name>
</gene>
<name>A0A160VE26_9ZZZZ</name>
<reference evidence="6" key="1">
    <citation type="submission" date="2015-10" db="EMBL/GenBank/DDBJ databases">
        <authorList>
            <person name="Gilbert D.G."/>
        </authorList>
    </citation>
    <scope>NUCLEOTIDE SEQUENCE</scope>
</reference>